<protein>
    <submittedName>
        <fullName evidence="2">HD domain-containing protein</fullName>
    </submittedName>
</protein>
<proteinExistence type="predicted"/>
<gene>
    <name evidence="2" type="ORF">GNQ08_07690</name>
</gene>
<dbReference type="Proteomes" id="UP000442469">
    <property type="component" value="Unassembled WGS sequence"/>
</dbReference>
<evidence type="ECO:0000259" key="1">
    <source>
        <dbReference type="PROSITE" id="PS51831"/>
    </source>
</evidence>
<organism evidence="2 3">
    <name type="scientific">Paenibacillus macerans</name>
    <name type="common">Bacillus macerans</name>
    <dbReference type="NCBI Taxonomy" id="44252"/>
    <lineage>
        <taxon>Bacteria</taxon>
        <taxon>Bacillati</taxon>
        <taxon>Bacillota</taxon>
        <taxon>Bacilli</taxon>
        <taxon>Bacillales</taxon>
        <taxon>Paenibacillaceae</taxon>
        <taxon>Paenibacillus</taxon>
    </lineage>
</organism>
<evidence type="ECO:0000313" key="2">
    <source>
        <dbReference type="EMBL" id="MUG22298.1"/>
    </source>
</evidence>
<dbReference type="PANTHER" id="PTHR33594:SF1">
    <property type="entry name" value="HD_PDEASE DOMAIN-CONTAINING PROTEIN"/>
    <property type="match status" value="1"/>
</dbReference>
<dbReference type="InterPro" id="IPR006674">
    <property type="entry name" value="HD_domain"/>
</dbReference>
<dbReference type="Gene3D" id="1.20.58.1910">
    <property type="match status" value="1"/>
</dbReference>
<accession>A0A6N8EVJ4</accession>
<dbReference type="AlphaFoldDB" id="A0A6N8EVJ4"/>
<name>A0A6N8EVJ4_PAEMA</name>
<dbReference type="CDD" id="cd00077">
    <property type="entry name" value="HDc"/>
    <property type="match status" value="1"/>
</dbReference>
<feature type="domain" description="HD" evidence="1">
    <location>
        <begin position="29"/>
        <end position="130"/>
    </location>
</feature>
<dbReference type="EMBL" id="WNZZ01000004">
    <property type="protein sequence ID" value="MUG22298.1"/>
    <property type="molecule type" value="Genomic_DNA"/>
</dbReference>
<dbReference type="PROSITE" id="PS51831">
    <property type="entry name" value="HD"/>
    <property type="match status" value="1"/>
</dbReference>
<dbReference type="PANTHER" id="PTHR33594">
    <property type="entry name" value="SUPERFAMILY HYDROLASE, PUTATIVE (AFU_ORTHOLOGUE AFUA_1G03035)-RELATED"/>
    <property type="match status" value="1"/>
</dbReference>
<dbReference type="RefSeq" id="WP_155619694.1">
    <property type="nucleotide sequence ID" value="NZ_BOSD01000037.1"/>
</dbReference>
<dbReference type="InterPro" id="IPR003607">
    <property type="entry name" value="HD/PDEase_dom"/>
</dbReference>
<sequence length="218" mass="24755">MKQNNKELIIAQAETDVRNELENESTGHDWGHIQRVSRLARTIALQEGADLYICQLAALLHDLADAKLNPSEEHGLRRVRTWLDEHGVDPQDTGHVMEIISTMSFKGGNSSPMKTLEGQVVQDADRLDAIGAIGIARVFTYSGAKGRVMHDPEVKPRETMTESEYRNGQDTAINHFYEKLLKLKGLMNTAYGRALAEQRHQFMLEYLEQFYAEWEGEK</sequence>
<dbReference type="Gene3D" id="1.10.472.50">
    <property type="entry name" value="HD-domain/PDEase-like"/>
    <property type="match status" value="1"/>
</dbReference>
<dbReference type="SUPFAM" id="SSF109604">
    <property type="entry name" value="HD-domain/PDEase-like"/>
    <property type="match status" value="1"/>
</dbReference>
<dbReference type="Pfam" id="PF01966">
    <property type="entry name" value="HD"/>
    <property type="match status" value="1"/>
</dbReference>
<comment type="caution">
    <text evidence="2">The sequence shown here is derived from an EMBL/GenBank/DDBJ whole genome shotgun (WGS) entry which is preliminary data.</text>
</comment>
<dbReference type="SMART" id="SM00471">
    <property type="entry name" value="HDc"/>
    <property type="match status" value="1"/>
</dbReference>
<reference evidence="2 3" key="1">
    <citation type="submission" date="2019-11" db="EMBL/GenBank/DDBJ databases">
        <title>Draft genome sequences of five Paenibacillus species of dairy origin.</title>
        <authorList>
            <person name="Olajide A.M."/>
            <person name="Chen S."/>
            <person name="Lapointe G."/>
        </authorList>
    </citation>
    <scope>NUCLEOTIDE SEQUENCE [LARGE SCALE GENOMIC DNA]</scope>
    <source>
        <strain evidence="2 3">3CT49</strain>
    </source>
</reference>
<evidence type="ECO:0000313" key="3">
    <source>
        <dbReference type="Proteomes" id="UP000442469"/>
    </source>
</evidence>